<comment type="caution">
    <text evidence="9">The sequence shown here is derived from an EMBL/GenBank/DDBJ whole genome shotgun (WGS) entry which is preliminary data.</text>
</comment>
<keyword evidence="2 5" id="KW-0378">Hydrolase</keyword>
<dbReference type="GO" id="GO:0004806">
    <property type="term" value="F:triacylglycerol lipase activity"/>
    <property type="evidence" value="ECO:0007669"/>
    <property type="project" value="InterPro"/>
</dbReference>
<feature type="domain" description="PNPLA" evidence="8">
    <location>
        <begin position="409"/>
        <end position="603"/>
    </location>
</feature>
<dbReference type="Pfam" id="PF01734">
    <property type="entry name" value="Patatin"/>
    <property type="match status" value="1"/>
</dbReference>
<keyword evidence="7" id="KW-0812">Transmembrane</keyword>
<proteinExistence type="inferred from homology"/>
<name>A0A9W7FIS1_9STRA</name>
<feature type="transmembrane region" description="Helical" evidence="7">
    <location>
        <begin position="869"/>
        <end position="889"/>
    </location>
</feature>
<feature type="active site" description="Proton acceptor" evidence="5">
    <location>
        <position position="590"/>
    </location>
</feature>
<feature type="transmembrane region" description="Helical" evidence="7">
    <location>
        <begin position="969"/>
        <end position="989"/>
    </location>
</feature>
<evidence type="ECO:0000256" key="1">
    <source>
        <dbReference type="ARBA" id="ARBA00006104"/>
    </source>
</evidence>
<dbReference type="PROSITE" id="PS51635">
    <property type="entry name" value="PNPLA"/>
    <property type="match status" value="1"/>
</dbReference>
<feature type="short sequence motif" description="GXSXG" evidence="5">
    <location>
        <begin position="440"/>
        <end position="444"/>
    </location>
</feature>
<dbReference type="SUPFAM" id="SSF52151">
    <property type="entry name" value="FabD/lysophospholipase-like"/>
    <property type="match status" value="1"/>
</dbReference>
<evidence type="ECO:0000256" key="3">
    <source>
        <dbReference type="ARBA" id="ARBA00022963"/>
    </source>
</evidence>
<evidence type="ECO:0000256" key="5">
    <source>
        <dbReference type="PROSITE-ProRule" id="PRU01161"/>
    </source>
</evidence>
<evidence type="ECO:0000313" key="10">
    <source>
        <dbReference type="Proteomes" id="UP001165082"/>
    </source>
</evidence>
<dbReference type="PANTHER" id="PTHR14226:SF66">
    <property type="entry name" value="TRIACYLGLYCEROL LIPASE PTL2"/>
    <property type="match status" value="1"/>
</dbReference>
<accession>A0A9W7FIS1</accession>
<dbReference type="PANTHER" id="PTHR14226">
    <property type="entry name" value="NEUROPATHY TARGET ESTERASE/SWISS CHEESE D.MELANOGASTER"/>
    <property type="match status" value="1"/>
</dbReference>
<reference evidence="9" key="1">
    <citation type="submission" date="2022-07" db="EMBL/GenBank/DDBJ databases">
        <title>Genome analysis of Parmales, a sister group of diatoms, reveals the evolutionary specialization of diatoms from phago-mixotrophs to photoautotrophs.</title>
        <authorList>
            <person name="Ban H."/>
            <person name="Sato S."/>
            <person name="Yoshikawa S."/>
            <person name="Kazumasa Y."/>
            <person name="Nakamura Y."/>
            <person name="Ichinomiya M."/>
            <person name="Saitoh K."/>
            <person name="Sato N."/>
            <person name="Blanc-Mathieu R."/>
            <person name="Endo H."/>
            <person name="Kuwata A."/>
            <person name="Ogata H."/>
        </authorList>
    </citation>
    <scope>NUCLEOTIDE SEQUENCE</scope>
</reference>
<feature type="transmembrane region" description="Helical" evidence="7">
    <location>
        <begin position="935"/>
        <end position="957"/>
    </location>
</feature>
<evidence type="ECO:0000256" key="2">
    <source>
        <dbReference type="ARBA" id="ARBA00022801"/>
    </source>
</evidence>
<feature type="transmembrane region" description="Helical" evidence="7">
    <location>
        <begin position="139"/>
        <end position="161"/>
    </location>
</feature>
<evidence type="ECO:0000256" key="4">
    <source>
        <dbReference type="ARBA" id="ARBA00023098"/>
    </source>
</evidence>
<feature type="region of interest" description="Disordered" evidence="6">
    <location>
        <begin position="330"/>
        <end position="353"/>
    </location>
</feature>
<evidence type="ECO:0000259" key="8">
    <source>
        <dbReference type="PROSITE" id="PS51635"/>
    </source>
</evidence>
<comment type="similarity">
    <text evidence="1">Belongs to the PLPL family.</text>
</comment>
<dbReference type="OrthoDB" id="15478at2759"/>
<keyword evidence="4 5" id="KW-0443">Lipid metabolism</keyword>
<evidence type="ECO:0000313" key="9">
    <source>
        <dbReference type="EMBL" id="GMI12826.1"/>
    </source>
</evidence>
<dbReference type="InterPro" id="IPR050301">
    <property type="entry name" value="NTE"/>
</dbReference>
<dbReference type="Pfam" id="PF11815">
    <property type="entry name" value="DUF3336"/>
    <property type="match status" value="1"/>
</dbReference>
<feature type="compositionally biased region" description="Basic and acidic residues" evidence="6">
    <location>
        <begin position="334"/>
        <end position="351"/>
    </location>
</feature>
<dbReference type="EMBL" id="BRXZ01000497">
    <property type="protein sequence ID" value="GMI12826.1"/>
    <property type="molecule type" value="Genomic_DNA"/>
</dbReference>
<dbReference type="InterPro" id="IPR021771">
    <property type="entry name" value="Triacylglycerol_lipase_N"/>
</dbReference>
<keyword evidence="3 5" id="KW-0442">Lipid degradation</keyword>
<dbReference type="GO" id="GO:0016042">
    <property type="term" value="P:lipid catabolic process"/>
    <property type="evidence" value="ECO:0007669"/>
    <property type="project" value="UniProtKB-UniRule"/>
</dbReference>
<feature type="active site" description="Nucleophile" evidence="5">
    <location>
        <position position="442"/>
    </location>
</feature>
<keyword evidence="10" id="KW-1185">Reference proteome</keyword>
<organism evidence="9 10">
    <name type="scientific">Triparma retinervis</name>
    <dbReference type="NCBI Taxonomy" id="2557542"/>
    <lineage>
        <taxon>Eukaryota</taxon>
        <taxon>Sar</taxon>
        <taxon>Stramenopiles</taxon>
        <taxon>Ochrophyta</taxon>
        <taxon>Bolidophyceae</taxon>
        <taxon>Parmales</taxon>
        <taxon>Triparmaceae</taxon>
        <taxon>Triparma</taxon>
    </lineage>
</organism>
<keyword evidence="7" id="KW-1133">Transmembrane helix</keyword>
<keyword evidence="7" id="KW-0472">Membrane</keyword>
<protein>
    <recommendedName>
        <fullName evidence="8">PNPLA domain-containing protein</fullName>
    </recommendedName>
</protein>
<dbReference type="Proteomes" id="UP001165082">
    <property type="component" value="Unassembled WGS sequence"/>
</dbReference>
<gene>
    <name evidence="9" type="ORF">TrRE_jg10608</name>
</gene>
<dbReference type="AlphaFoldDB" id="A0A9W7FIS1"/>
<dbReference type="InterPro" id="IPR002641">
    <property type="entry name" value="PNPLA_dom"/>
</dbReference>
<comment type="caution">
    <text evidence="5">Lacks conserved residue(s) required for the propagation of feature annotation.</text>
</comment>
<sequence length="1040" mass="114233">MSFLSTWYATIISDLSTLTTTLSYYSPKAASFVDAVMRGGLGGTVGGDGVGWSMKVRNVKDLQELLKDASTFSVPGKEVLLTFSTTVQSNLNGLQSNLNGLQSNLNSLPDITASLVTQSSSYSTYIWDVLQANLGMPILVLRSLSIYVLFLCLLTVIPGFLNVASGKLLRWPILLMTYFQILIELLLYAVLRLFIKAIEILFQSSTHRRMRRKIWLSSDYQEWLDQTRALDKSQGRDWWQRTVSDEVSSRYNWAFIRELMKDLKSARSDDNLTGAIRVLGHCTRKNVGGVMSNELFAFTNSGEPKFLVSEFVEEVCQTLSWITDKVIREEEEEKREGERRTENKEELRETEEAQQAAASLLNSLTLGLLGDPGTPTSAASKKCLDSSSSRRHVEHVLRRARAAYGRTGLCLSGGAAMGSYHFGIVKGLFDNGVLPHILSGTSAGAVVGAFVGTRTDEEIERDLTAEMLEVKLKSFGKGWVDLATNLYKQGTLFENEYWMEQIAWFASGNMTFAEAYAKTGRILCITLSAVTKKAPPVLLNYVTAPNVTIGSAVCASAAVPGFVRAMRLQIKDENGKVHLQEENKDQLYFDGSIDQDIPTAGLAEMFNCQFFLAAQCNPHIVPFLYNSKGDVGRPSRWSTGTREGSWRGGYLLAALELYLKYDMKAKFNFLGDLEAAVGFTGTLMTQNNWGTATRAENQTTMVPQVAFQDYFKLISDPSLKDLQRYMRGGQIAAFEKTSFMKTHYSIAQTLNECLAKLTKDPTNLPAEAAYDRKIHRRKSSLIAVPILGSPNAAFTFSGVGGSDYKKVEENGEIDLGDSNPSSLYAVPSLKKRNSKLDLRNSILYNPTLAMASTLLASYQEKPTRLVAHVWYTCMFLTLMDVIIACATAGTNDSGAHTQRGGAFAAIWSMFVIVGLMAGGTYILRLHRTPSAIGVLLGSSFMTSQLYFVLFIVFASYASRGTDAATADRWFAACAFFIFLFTLLFVLVLTKFRHEIIPVSMISAGAVTAGAGGVVSQKSGLTAAGQMLNAASGTATTGNKV</sequence>
<dbReference type="Gene3D" id="3.40.1090.10">
    <property type="entry name" value="Cytosolic phospholipase A2 catalytic domain"/>
    <property type="match status" value="2"/>
</dbReference>
<evidence type="ECO:0000256" key="7">
    <source>
        <dbReference type="SAM" id="Phobius"/>
    </source>
</evidence>
<dbReference type="InterPro" id="IPR016035">
    <property type="entry name" value="Acyl_Trfase/lysoPLipase"/>
</dbReference>
<evidence type="ECO:0000256" key="6">
    <source>
        <dbReference type="SAM" id="MobiDB-lite"/>
    </source>
</evidence>
<feature type="transmembrane region" description="Helical" evidence="7">
    <location>
        <begin position="901"/>
        <end position="923"/>
    </location>
</feature>
<feature type="transmembrane region" description="Helical" evidence="7">
    <location>
        <begin position="181"/>
        <end position="202"/>
    </location>
</feature>